<dbReference type="InterPro" id="IPR036396">
    <property type="entry name" value="Cyt_P450_sf"/>
</dbReference>
<dbReference type="Pfam" id="PF00067">
    <property type="entry name" value="p450"/>
    <property type="match status" value="1"/>
</dbReference>
<dbReference type="AlphaFoldDB" id="A0A8H4RAM4"/>
<dbReference type="GO" id="GO:0016705">
    <property type="term" value="F:oxidoreductase activity, acting on paired donors, with incorporation or reduction of molecular oxygen"/>
    <property type="evidence" value="ECO:0007669"/>
    <property type="project" value="InterPro"/>
</dbReference>
<keyword evidence="7 8" id="KW-0503">Monooxygenase</keyword>
<name>A0A8H4RAM4_9HELO</name>
<keyword evidence="6 8" id="KW-0408">Iron</keyword>
<keyword evidence="11" id="KW-1185">Reference proteome</keyword>
<feature type="region of interest" description="Disordered" evidence="9">
    <location>
        <begin position="1"/>
        <end position="28"/>
    </location>
</feature>
<dbReference type="PANTHER" id="PTHR24287:SF1">
    <property type="entry name" value="P450, PUTATIVE (EUROFUNG)-RELATED"/>
    <property type="match status" value="1"/>
</dbReference>
<dbReference type="InterPro" id="IPR001128">
    <property type="entry name" value="Cyt_P450"/>
</dbReference>
<feature type="compositionally biased region" description="Polar residues" evidence="9">
    <location>
        <begin position="10"/>
        <end position="23"/>
    </location>
</feature>
<dbReference type="PANTHER" id="PTHR24287">
    <property type="entry name" value="P450, PUTATIVE (EUROFUNG)-RELATED"/>
    <property type="match status" value="1"/>
</dbReference>
<dbReference type="SUPFAM" id="SSF53474">
    <property type="entry name" value="alpha/beta-Hydrolases"/>
    <property type="match status" value="1"/>
</dbReference>
<dbReference type="EMBL" id="JAAMPI010001285">
    <property type="protein sequence ID" value="KAF4625831.1"/>
    <property type="molecule type" value="Genomic_DNA"/>
</dbReference>
<accession>A0A8H4RAM4</accession>
<gene>
    <name evidence="10" type="ORF">G7Y89_g12333</name>
</gene>
<evidence type="ECO:0000256" key="7">
    <source>
        <dbReference type="ARBA" id="ARBA00023033"/>
    </source>
</evidence>
<dbReference type="Gene3D" id="1.10.630.10">
    <property type="entry name" value="Cytochrome P450"/>
    <property type="match status" value="1"/>
</dbReference>
<evidence type="ECO:0000256" key="2">
    <source>
        <dbReference type="ARBA" id="ARBA00010617"/>
    </source>
</evidence>
<organism evidence="10 11">
    <name type="scientific">Cudoniella acicularis</name>
    <dbReference type="NCBI Taxonomy" id="354080"/>
    <lineage>
        <taxon>Eukaryota</taxon>
        <taxon>Fungi</taxon>
        <taxon>Dikarya</taxon>
        <taxon>Ascomycota</taxon>
        <taxon>Pezizomycotina</taxon>
        <taxon>Leotiomycetes</taxon>
        <taxon>Helotiales</taxon>
        <taxon>Tricladiaceae</taxon>
        <taxon>Cudoniella</taxon>
    </lineage>
</organism>
<dbReference type="InterPro" id="IPR047146">
    <property type="entry name" value="Cyt_P450_E_CYP52_fungi"/>
</dbReference>
<dbReference type="PROSITE" id="PS00086">
    <property type="entry name" value="CYTOCHROME_P450"/>
    <property type="match status" value="1"/>
</dbReference>
<dbReference type="SUPFAM" id="SSF48264">
    <property type="entry name" value="Cytochrome P450"/>
    <property type="match status" value="1"/>
</dbReference>
<proteinExistence type="inferred from homology"/>
<sequence>MPTRKLPLSAASTGFESEVSTESLRLHPPVPVNSRAALKTTALPTGGGPDRKSPILVPKGTSVAYSIYTMHRGPDIYGMDAEIFRPERWDEETPLNSNEANAKWGYLPFNSGPRICLDMDFALIEVAYTVLEGASDIPNIFLCHSLGGIIVKRALIYYAAGNGSGIAHLNSIFTSTYAVMFLGTPHKGPAKARLLGSLQKPAALAIPKRIVQFESALLHALKERSETLQNITDQFAPLMSRFRMLFWEQEKMNLKYTQEYIVEESSAAPIISNTKRCGIAANHREMG</sequence>
<evidence type="ECO:0000256" key="8">
    <source>
        <dbReference type="RuleBase" id="RU000461"/>
    </source>
</evidence>
<dbReference type="GO" id="GO:0005506">
    <property type="term" value="F:iron ion binding"/>
    <property type="evidence" value="ECO:0007669"/>
    <property type="project" value="InterPro"/>
</dbReference>
<evidence type="ECO:0000256" key="9">
    <source>
        <dbReference type="SAM" id="MobiDB-lite"/>
    </source>
</evidence>
<dbReference type="GO" id="GO:0020037">
    <property type="term" value="F:heme binding"/>
    <property type="evidence" value="ECO:0007669"/>
    <property type="project" value="InterPro"/>
</dbReference>
<keyword evidence="3 8" id="KW-0349">Heme</keyword>
<evidence type="ECO:0000256" key="1">
    <source>
        <dbReference type="ARBA" id="ARBA00001971"/>
    </source>
</evidence>
<evidence type="ECO:0000256" key="6">
    <source>
        <dbReference type="ARBA" id="ARBA00023004"/>
    </source>
</evidence>
<protein>
    <submittedName>
        <fullName evidence="10">Uncharacterized protein</fullName>
    </submittedName>
</protein>
<comment type="similarity">
    <text evidence="2 8">Belongs to the cytochrome P450 family.</text>
</comment>
<dbReference type="InterPro" id="IPR029058">
    <property type="entry name" value="AB_hydrolase_fold"/>
</dbReference>
<keyword evidence="5 8" id="KW-0560">Oxidoreductase</keyword>
<evidence type="ECO:0000313" key="11">
    <source>
        <dbReference type="Proteomes" id="UP000566819"/>
    </source>
</evidence>
<dbReference type="InterPro" id="IPR017972">
    <property type="entry name" value="Cyt_P450_CS"/>
</dbReference>
<evidence type="ECO:0000256" key="5">
    <source>
        <dbReference type="ARBA" id="ARBA00023002"/>
    </source>
</evidence>
<comment type="caution">
    <text evidence="10">The sequence shown here is derived from an EMBL/GenBank/DDBJ whole genome shotgun (WGS) entry which is preliminary data.</text>
</comment>
<evidence type="ECO:0000256" key="4">
    <source>
        <dbReference type="ARBA" id="ARBA00022723"/>
    </source>
</evidence>
<evidence type="ECO:0000313" key="10">
    <source>
        <dbReference type="EMBL" id="KAF4625831.1"/>
    </source>
</evidence>
<reference evidence="10 11" key="1">
    <citation type="submission" date="2020-03" db="EMBL/GenBank/DDBJ databases">
        <title>Draft Genome Sequence of Cudoniella acicularis.</title>
        <authorList>
            <person name="Buettner E."/>
            <person name="Kellner H."/>
        </authorList>
    </citation>
    <scope>NUCLEOTIDE SEQUENCE [LARGE SCALE GENOMIC DNA]</scope>
    <source>
        <strain evidence="10 11">DSM 108380</strain>
    </source>
</reference>
<evidence type="ECO:0000256" key="3">
    <source>
        <dbReference type="ARBA" id="ARBA00022617"/>
    </source>
</evidence>
<dbReference type="Proteomes" id="UP000566819">
    <property type="component" value="Unassembled WGS sequence"/>
</dbReference>
<dbReference type="OrthoDB" id="5086500at2759"/>
<comment type="cofactor">
    <cofactor evidence="1">
        <name>heme</name>
        <dbReference type="ChEBI" id="CHEBI:30413"/>
    </cofactor>
</comment>
<keyword evidence="4 8" id="KW-0479">Metal-binding</keyword>
<dbReference type="GO" id="GO:0004497">
    <property type="term" value="F:monooxygenase activity"/>
    <property type="evidence" value="ECO:0007669"/>
    <property type="project" value="UniProtKB-KW"/>
</dbReference>